<feature type="domain" description="Mammalian cell entry C-terminal" evidence="2">
    <location>
        <begin position="124"/>
        <end position="301"/>
    </location>
</feature>
<gene>
    <name evidence="3" type="ORF">G3I70_19150</name>
</gene>
<dbReference type="NCBIfam" id="TIGR00996">
    <property type="entry name" value="Mtu_fam_mce"/>
    <property type="match status" value="1"/>
</dbReference>
<dbReference type="RefSeq" id="WP_163057797.1">
    <property type="nucleotide sequence ID" value="NZ_JAAGLI010000497.1"/>
</dbReference>
<reference evidence="3 4" key="1">
    <citation type="submission" date="2020-01" db="EMBL/GenBank/DDBJ databases">
        <title>Insect and environment-associated Actinomycetes.</title>
        <authorList>
            <person name="Currrie C."/>
            <person name="Chevrette M."/>
            <person name="Carlson C."/>
            <person name="Stubbendieck R."/>
            <person name="Wendt-Pienkowski E."/>
        </authorList>
    </citation>
    <scope>NUCLEOTIDE SEQUENCE [LARGE SCALE GENOMIC DNA]</scope>
    <source>
        <strain evidence="3 4">SID10258</strain>
    </source>
</reference>
<dbReference type="Pfam" id="PF11887">
    <property type="entry name" value="Mce4_CUP1"/>
    <property type="match status" value="1"/>
</dbReference>
<name>A0A6L9QGI3_9ACTN</name>
<dbReference type="PANTHER" id="PTHR33371:SF4">
    <property type="entry name" value="INTERMEMBRANE PHOSPHOLIPID TRANSPORT SYSTEM BINDING PROTEIN MLAD"/>
    <property type="match status" value="1"/>
</dbReference>
<accession>A0A6L9QGI3</accession>
<proteinExistence type="predicted"/>
<evidence type="ECO:0000259" key="2">
    <source>
        <dbReference type="Pfam" id="PF11887"/>
    </source>
</evidence>
<dbReference type="InterPro" id="IPR003399">
    <property type="entry name" value="Mce/MlaD"/>
</dbReference>
<organism evidence="3 4">
    <name type="scientific">Actinomadura bangladeshensis</name>
    <dbReference type="NCBI Taxonomy" id="453573"/>
    <lineage>
        <taxon>Bacteria</taxon>
        <taxon>Bacillati</taxon>
        <taxon>Actinomycetota</taxon>
        <taxon>Actinomycetes</taxon>
        <taxon>Streptosporangiales</taxon>
        <taxon>Thermomonosporaceae</taxon>
        <taxon>Actinomadura</taxon>
    </lineage>
</organism>
<dbReference type="EMBL" id="JAAGLI010000497">
    <property type="protein sequence ID" value="NEA24590.1"/>
    <property type="molecule type" value="Genomic_DNA"/>
</dbReference>
<dbReference type="PANTHER" id="PTHR33371">
    <property type="entry name" value="INTERMEMBRANE PHOSPHOLIPID TRANSPORT SYSTEM BINDING PROTEIN MLAD-RELATED"/>
    <property type="match status" value="1"/>
</dbReference>
<dbReference type="InterPro" id="IPR052336">
    <property type="entry name" value="MlaD_Phospholipid_Transporter"/>
</dbReference>
<dbReference type="InterPro" id="IPR024516">
    <property type="entry name" value="Mce_C"/>
</dbReference>
<evidence type="ECO:0000313" key="4">
    <source>
        <dbReference type="Proteomes" id="UP000475532"/>
    </source>
</evidence>
<dbReference type="Proteomes" id="UP000475532">
    <property type="component" value="Unassembled WGS sequence"/>
</dbReference>
<evidence type="ECO:0000313" key="3">
    <source>
        <dbReference type="EMBL" id="NEA24590.1"/>
    </source>
</evidence>
<comment type="caution">
    <text evidence="3">The sequence shown here is derived from an EMBL/GenBank/DDBJ whole genome shotgun (WGS) entry which is preliminary data.</text>
</comment>
<feature type="domain" description="Mce/MlaD" evidence="1">
    <location>
        <begin position="38"/>
        <end position="113"/>
    </location>
</feature>
<sequence>MSRAGEGTAMRRRARPAAAVAVLALTAALGGCGIASEPTYPMTVYFEKAPSLYEKSQVKVMGADAGTITSIKDEKNRVRVDIEVKRSIPVPAGVHAAVDSSDALGERFVSLHPVWKPGMPKAGPGTVIPQERTELPVEIDDALAAFAKLNGSIDAGALGPAIHRAAESVRGRGGGINDALHNTSELTGSLAAQDQKIASLAKGLHSLAADLNGRDRQLSALLDSFSSTGRTLADERARLRDFVAGLAAAIRKSDVLITAYREKLPATVADLSNIVLSLKGNVAGLTQAIDSLGRFADVAVQAWDRRNHVATIRIVVHGTVRAWLQPLFTAMGWGTIPCLKGEPALADCQPPPGGRG</sequence>
<dbReference type="PROSITE" id="PS51257">
    <property type="entry name" value="PROKAR_LIPOPROTEIN"/>
    <property type="match status" value="1"/>
</dbReference>
<dbReference type="GO" id="GO:0005576">
    <property type="term" value="C:extracellular region"/>
    <property type="evidence" value="ECO:0007669"/>
    <property type="project" value="TreeGrafter"/>
</dbReference>
<dbReference type="Pfam" id="PF02470">
    <property type="entry name" value="MlaD"/>
    <property type="match status" value="1"/>
</dbReference>
<evidence type="ECO:0000259" key="1">
    <source>
        <dbReference type="Pfam" id="PF02470"/>
    </source>
</evidence>
<dbReference type="InterPro" id="IPR005693">
    <property type="entry name" value="Mce"/>
</dbReference>
<protein>
    <submittedName>
        <fullName evidence="3">MCE family protein</fullName>
    </submittedName>
</protein>
<dbReference type="AlphaFoldDB" id="A0A6L9QGI3"/>